<dbReference type="PANTHER" id="PTHR48104">
    <property type="entry name" value="METACASPASE-4"/>
    <property type="match status" value="1"/>
</dbReference>
<feature type="region of interest" description="Disordered" evidence="2">
    <location>
        <begin position="112"/>
        <end position="163"/>
    </location>
</feature>
<dbReference type="AlphaFoldDB" id="A0A139AC80"/>
<dbReference type="GO" id="GO:0005737">
    <property type="term" value="C:cytoplasm"/>
    <property type="evidence" value="ECO:0007669"/>
    <property type="project" value="TreeGrafter"/>
</dbReference>
<dbReference type="InterPro" id="IPR011600">
    <property type="entry name" value="Pept_C14_caspase"/>
</dbReference>
<evidence type="ECO:0000313" key="4">
    <source>
        <dbReference type="EMBL" id="KXS14033.1"/>
    </source>
</evidence>
<evidence type="ECO:0000256" key="1">
    <source>
        <dbReference type="ARBA" id="ARBA00009005"/>
    </source>
</evidence>
<proteinExistence type="inferred from homology"/>
<organism evidence="4 5">
    <name type="scientific">Gonapodya prolifera (strain JEL478)</name>
    <name type="common">Monoblepharis prolifera</name>
    <dbReference type="NCBI Taxonomy" id="1344416"/>
    <lineage>
        <taxon>Eukaryota</taxon>
        <taxon>Fungi</taxon>
        <taxon>Fungi incertae sedis</taxon>
        <taxon>Chytridiomycota</taxon>
        <taxon>Chytridiomycota incertae sedis</taxon>
        <taxon>Monoblepharidomycetes</taxon>
        <taxon>Monoblepharidales</taxon>
        <taxon>Gonapodyaceae</taxon>
        <taxon>Gonapodya</taxon>
    </lineage>
</organism>
<dbReference type="InterPro" id="IPR050452">
    <property type="entry name" value="Metacaspase"/>
</dbReference>
<gene>
    <name evidence="4" type="ORF">M427DRAFT_124577</name>
</gene>
<feature type="compositionally biased region" description="Low complexity" evidence="2">
    <location>
        <begin position="129"/>
        <end position="158"/>
    </location>
</feature>
<reference evidence="4 5" key="1">
    <citation type="journal article" date="2015" name="Genome Biol. Evol.">
        <title>Phylogenomic analyses indicate that early fungi evolved digesting cell walls of algal ancestors of land plants.</title>
        <authorList>
            <person name="Chang Y."/>
            <person name="Wang S."/>
            <person name="Sekimoto S."/>
            <person name="Aerts A.L."/>
            <person name="Choi C."/>
            <person name="Clum A."/>
            <person name="LaButti K.M."/>
            <person name="Lindquist E.A."/>
            <person name="Yee Ngan C."/>
            <person name="Ohm R.A."/>
            <person name="Salamov A.A."/>
            <person name="Grigoriev I.V."/>
            <person name="Spatafora J.W."/>
            <person name="Berbee M.L."/>
        </authorList>
    </citation>
    <scope>NUCLEOTIDE SEQUENCE [LARGE SCALE GENOMIC DNA]</scope>
    <source>
        <strain evidence="4 5">JEL478</strain>
    </source>
</reference>
<dbReference type="OrthoDB" id="3223806at2759"/>
<evidence type="ECO:0000256" key="2">
    <source>
        <dbReference type="SAM" id="MobiDB-lite"/>
    </source>
</evidence>
<feature type="domain" description="Peptidase C14 caspase" evidence="3">
    <location>
        <begin position="198"/>
        <end position="493"/>
    </location>
</feature>
<feature type="compositionally biased region" description="Gly residues" evidence="2">
    <location>
        <begin position="112"/>
        <end position="128"/>
    </location>
</feature>
<sequence length="505" mass="52327">MPGLMDILQAVASSQGGGGGQAQGGLPMGVQQIRPGQGATSSPLDMMFQQLMASQMGGGGQGGGAGGGQGNPLMSMLGGAGGAGGLASMLGGAGGGGGGGGGGLESLLAGVLGGGGGNPGQQEGGGGFPQQQSGYPQQQAAPQVQQQYQQQSAPAPQVNVPPPPTQFDAGGFNFEGGEIGGGAAMMTSKMGYYQSPGKKKALFVGINYIGSSAQLAGCLNDVKNIKSWVLSNYDFEEKNVLTLTDDNQDPRMKPSRRNLTAAMRWLVKDAQRGDSLFFHYSGHGGSTQDTHGDEADGNDETIVPLDYESAGQITDDEIFEIMVKPLPEGCHLTCIFDSCHSGSVMDLPYTYTADGNLDVVQFDNRLPGARDMLRQGVLDRANPNDAVTQLFGGSGAFAGGGPGATAASMSLSPQQIQELVQKRASYGTVIQFAGCADKQTSADASIGGQKTGAASWAFMQVMSKYKTPSYIQMLQEMRTLLKQKYSQVMQMSASQKMNMDQPFTL</sequence>
<dbReference type="Pfam" id="PF00656">
    <property type="entry name" value="Peptidase_C14"/>
    <property type="match status" value="1"/>
</dbReference>
<dbReference type="Proteomes" id="UP000070544">
    <property type="component" value="Unassembled WGS sequence"/>
</dbReference>
<dbReference type="Gene3D" id="3.40.50.12660">
    <property type="match status" value="2"/>
</dbReference>
<dbReference type="EMBL" id="KQ965772">
    <property type="protein sequence ID" value="KXS14033.1"/>
    <property type="molecule type" value="Genomic_DNA"/>
</dbReference>
<keyword evidence="5" id="KW-1185">Reference proteome</keyword>
<dbReference type="GO" id="GO:0006508">
    <property type="term" value="P:proteolysis"/>
    <property type="evidence" value="ECO:0007669"/>
    <property type="project" value="InterPro"/>
</dbReference>
<evidence type="ECO:0000259" key="3">
    <source>
        <dbReference type="Pfam" id="PF00656"/>
    </source>
</evidence>
<protein>
    <recommendedName>
        <fullName evidence="3">Peptidase C14 caspase domain-containing protein</fullName>
    </recommendedName>
</protein>
<comment type="similarity">
    <text evidence="1">Belongs to the peptidase C14B family.</text>
</comment>
<name>A0A139AC80_GONPJ</name>
<evidence type="ECO:0000313" key="5">
    <source>
        <dbReference type="Proteomes" id="UP000070544"/>
    </source>
</evidence>
<dbReference type="PANTHER" id="PTHR48104:SF30">
    <property type="entry name" value="METACASPASE-1"/>
    <property type="match status" value="1"/>
</dbReference>
<dbReference type="GO" id="GO:0004197">
    <property type="term" value="F:cysteine-type endopeptidase activity"/>
    <property type="evidence" value="ECO:0007669"/>
    <property type="project" value="InterPro"/>
</dbReference>
<accession>A0A139AC80</accession>